<comment type="caution">
    <text evidence="2">The sequence shown here is derived from an EMBL/GenBank/DDBJ whole genome shotgun (WGS) entry which is preliminary data.</text>
</comment>
<sequence length="74" mass="8385">MAAGKKTKKTHESINKQARSCGEERKIHPRLQNCAQDSQELQREAGNYFKQLPAFEEIGDRVLCYAFEGRGSSL</sequence>
<accession>A0A7J0GGT6</accession>
<evidence type="ECO:0000313" key="3">
    <source>
        <dbReference type="Proteomes" id="UP000585474"/>
    </source>
</evidence>
<name>A0A7J0GGT6_9ERIC</name>
<evidence type="ECO:0000256" key="1">
    <source>
        <dbReference type="SAM" id="MobiDB-lite"/>
    </source>
</evidence>
<keyword evidence="3" id="KW-1185">Reference proteome</keyword>
<gene>
    <name evidence="2" type="ORF">Acr_21g0006150</name>
</gene>
<dbReference type="AlphaFoldDB" id="A0A7J0GGT6"/>
<reference evidence="2 3" key="1">
    <citation type="submission" date="2019-07" db="EMBL/GenBank/DDBJ databases">
        <title>De Novo Assembly of kiwifruit Actinidia rufa.</title>
        <authorList>
            <person name="Sugita-Konishi S."/>
            <person name="Sato K."/>
            <person name="Mori E."/>
            <person name="Abe Y."/>
            <person name="Kisaki G."/>
            <person name="Hamano K."/>
            <person name="Suezawa K."/>
            <person name="Otani M."/>
            <person name="Fukuda T."/>
            <person name="Manabe T."/>
            <person name="Gomi K."/>
            <person name="Tabuchi M."/>
            <person name="Akimitsu K."/>
            <person name="Kataoka I."/>
        </authorList>
    </citation>
    <scope>NUCLEOTIDE SEQUENCE [LARGE SCALE GENOMIC DNA]</scope>
    <source>
        <strain evidence="3">cv. Fuchu</strain>
    </source>
</reference>
<evidence type="ECO:0000313" key="2">
    <source>
        <dbReference type="EMBL" id="GFZ10016.1"/>
    </source>
</evidence>
<keyword evidence="2" id="KW-0687">Ribonucleoprotein</keyword>
<feature type="region of interest" description="Disordered" evidence="1">
    <location>
        <begin position="1"/>
        <end position="26"/>
    </location>
</feature>
<dbReference type="GO" id="GO:0005840">
    <property type="term" value="C:ribosome"/>
    <property type="evidence" value="ECO:0007669"/>
    <property type="project" value="UniProtKB-KW"/>
</dbReference>
<proteinExistence type="predicted"/>
<organism evidence="2 3">
    <name type="scientific">Actinidia rufa</name>
    <dbReference type="NCBI Taxonomy" id="165716"/>
    <lineage>
        <taxon>Eukaryota</taxon>
        <taxon>Viridiplantae</taxon>
        <taxon>Streptophyta</taxon>
        <taxon>Embryophyta</taxon>
        <taxon>Tracheophyta</taxon>
        <taxon>Spermatophyta</taxon>
        <taxon>Magnoliopsida</taxon>
        <taxon>eudicotyledons</taxon>
        <taxon>Gunneridae</taxon>
        <taxon>Pentapetalae</taxon>
        <taxon>asterids</taxon>
        <taxon>Ericales</taxon>
        <taxon>Actinidiaceae</taxon>
        <taxon>Actinidia</taxon>
    </lineage>
</organism>
<dbReference type="Proteomes" id="UP000585474">
    <property type="component" value="Unassembled WGS sequence"/>
</dbReference>
<protein>
    <submittedName>
        <fullName evidence="2">Ribosomal protein L7Ae/L30e/S12e/Gadd45 family protein</fullName>
    </submittedName>
</protein>
<keyword evidence="2" id="KW-0689">Ribosomal protein</keyword>
<dbReference type="EMBL" id="BJWL01000021">
    <property type="protein sequence ID" value="GFZ10016.1"/>
    <property type="molecule type" value="Genomic_DNA"/>
</dbReference>